<dbReference type="Gene3D" id="3.40.50.10240">
    <property type="entry name" value="Thiamin pyrophosphokinase, catalytic domain"/>
    <property type="match status" value="1"/>
</dbReference>
<dbReference type="GO" id="GO:0009229">
    <property type="term" value="P:thiamine diphosphate biosynthetic process"/>
    <property type="evidence" value="ECO:0007669"/>
    <property type="project" value="InterPro"/>
</dbReference>
<dbReference type="InterPro" id="IPR007373">
    <property type="entry name" value="Thiamin_PyroPKinase_B1-bd"/>
</dbReference>
<keyword evidence="3 8" id="KW-0418">Kinase</keyword>
<dbReference type="GO" id="GO:0030975">
    <property type="term" value="F:thiamine binding"/>
    <property type="evidence" value="ECO:0007669"/>
    <property type="project" value="InterPro"/>
</dbReference>
<proteinExistence type="predicted"/>
<dbReference type="CDD" id="cd07995">
    <property type="entry name" value="TPK"/>
    <property type="match status" value="1"/>
</dbReference>
<dbReference type="EMBL" id="FPAI01000004">
    <property type="protein sequence ID" value="SFS50016.1"/>
    <property type="molecule type" value="Genomic_DNA"/>
</dbReference>
<gene>
    <name evidence="7" type="primary">thiN</name>
    <name evidence="7" type="ORF">HMI01_04630</name>
    <name evidence="8" type="ORF">SAMN05421668_10446</name>
</gene>
<reference evidence="8 9" key="1">
    <citation type="submission" date="2016-10" db="EMBL/GenBank/DDBJ databases">
        <authorList>
            <person name="de Groot N.N."/>
        </authorList>
    </citation>
    <scope>NUCLEOTIDE SEQUENCE [LARGE SCALE GENOMIC DNA]</scope>
    <source>
        <strain evidence="8 9">DSM 17074</strain>
    </source>
</reference>
<dbReference type="SMART" id="SM00983">
    <property type="entry name" value="TPK_B1_binding"/>
    <property type="match status" value="1"/>
</dbReference>
<dbReference type="STRING" id="306541.SAMN05421668_10446"/>
<evidence type="ECO:0000256" key="4">
    <source>
        <dbReference type="ARBA" id="ARBA00022840"/>
    </source>
</evidence>
<dbReference type="AlphaFoldDB" id="A0A1I6QC35"/>
<keyword evidence="10" id="KW-1185">Reference proteome</keyword>
<dbReference type="Pfam" id="PF04263">
    <property type="entry name" value="TPK_catalytic"/>
    <property type="match status" value="1"/>
</dbReference>
<dbReference type="NCBIfam" id="TIGR01378">
    <property type="entry name" value="thi_PPkinase"/>
    <property type="match status" value="1"/>
</dbReference>
<dbReference type="InterPro" id="IPR036759">
    <property type="entry name" value="TPK_catalytic_sf"/>
</dbReference>
<evidence type="ECO:0000313" key="7">
    <source>
        <dbReference type="EMBL" id="GEM03475.1"/>
    </source>
</evidence>
<dbReference type="InterPro" id="IPR053149">
    <property type="entry name" value="TPK"/>
</dbReference>
<dbReference type="Pfam" id="PF04265">
    <property type="entry name" value="TPK_B1_binding"/>
    <property type="match status" value="1"/>
</dbReference>
<dbReference type="GO" id="GO:0016301">
    <property type="term" value="F:kinase activity"/>
    <property type="evidence" value="ECO:0007669"/>
    <property type="project" value="UniProtKB-KW"/>
</dbReference>
<evidence type="ECO:0000256" key="1">
    <source>
        <dbReference type="ARBA" id="ARBA00022679"/>
    </source>
</evidence>
<dbReference type="InterPro" id="IPR007371">
    <property type="entry name" value="TPK_catalytic"/>
</dbReference>
<keyword evidence="1" id="KW-0808">Transferase</keyword>
<dbReference type="EMBL" id="BJWJ01000003">
    <property type="protein sequence ID" value="GEM03475.1"/>
    <property type="molecule type" value="Genomic_DNA"/>
</dbReference>
<dbReference type="OrthoDB" id="9804377at2"/>
<dbReference type="InterPro" id="IPR006282">
    <property type="entry name" value="Thi_PPkinase"/>
</dbReference>
<sequence length="215" mass="24088">MTVYGIVAGGPKALLPCLKNQPVDYWIGCDRGSLYILEESLPLFQAIGDFDSVTAEERQRIKQHAKHMHLFPADKDDSDLELAVKSIHQQPEDTLIFYGITGGRLDHTLANLALLKRLVKRNIKAKMIDRYHTMDVYVPGVHKVQLNPERYISILPATEKVIGVTLDGFKYPLVDRTLEEGSSLTLSNHLLTIEGSISFTKGILIVISAEDQETF</sequence>
<dbReference type="GO" id="GO:0004788">
    <property type="term" value="F:thiamine diphosphokinase activity"/>
    <property type="evidence" value="ECO:0007669"/>
    <property type="project" value="UniProtKB-UniRule"/>
</dbReference>
<evidence type="ECO:0000256" key="3">
    <source>
        <dbReference type="ARBA" id="ARBA00022777"/>
    </source>
</evidence>
<evidence type="ECO:0000313" key="8">
    <source>
        <dbReference type="EMBL" id="SFS50016.1"/>
    </source>
</evidence>
<dbReference type="GO" id="GO:0005524">
    <property type="term" value="F:ATP binding"/>
    <property type="evidence" value="ECO:0007669"/>
    <property type="project" value="UniProtKB-KW"/>
</dbReference>
<dbReference type="SUPFAM" id="SSF63999">
    <property type="entry name" value="Thiamin pyrophosphokinase, catalytic domain"/>
    <property type="match status" value="1"/>
</dbReference>
<accession>A0A1I6QC35</accession>
<keyword evidence="4" id="KW-0067">ATP-binding</keyword>
<protein>
    <recommendedName>
        <fullName evidence="5">Thiamine diphosphokinase</fullName>
        <ecNumber evidence="5">2.7.6.2</ecNumber>
    </recommendedName>
</protein>
<evidence type="ECO:0000313" key="9">
    <source>
        <dbReference type="Proteomes" id="UP000199139"/>
    </source>
</evidence>
<dbReference type="RefSeq" id="WP_089852984.1">
    <property type="nucleotide sequence ID" value="NZ_BJWJ01000003.1"/>
</dbReference>
<reference evidence="7 10" key="2">
    <citation type="submission" date="2019-07" db="EMBL/GenBank/DDBJ databases">
        <title>Whole genome shotgun sequence of Halolactibacillus miurensis NBRC 100873.</title>
        <authorList>
            <person name="Hosoyama A."/>
            <person name="Uohara A."/>
            <person name="Ohji S."/>
            <person name="Ichikawa N."/>
        </authorList>
    </citation>
    <scope>NUCLEOTIDE SEQUENCE [LARGE SCALE GENOMIC DNA]</scope>
    <source>
        <strain evidence="7 10">NBRC 100873</strain>
    </source>
</reference>
<dbReference type="InterPro" id="IPR036371">
    <property type="entry name" value="TPK_B1-bd_sf"/>
</dbReference>
<keyword evidence="2" id="KW-0547">Nucleotide-binding</keyword>
<dbReference type="Proteomes" id="UP000199139">
    <property type="component" value="Unassembled WGS sequence"/>
</dbReference>
<evidence type="ECO:0000256" key="5">
    <source>
        <dbReference type="NCBIfam" id="TIGR01378"/>
    </source>
</evidence>
<evidence type="ECO:0000313" key="10">
    <source>
        <dbReference type="Proteomes" id="UP000321773"/>
    </source>
</evidence>
<name>A0A1I6QC35_9BACI</name>
<evidence type="ECO:0000259" key="6">
    <source>
        <dbReference type="SMART" id="SM00983"/>
    </source>
</evidence>
<feature type="domain" description="Thiamin pyrophosphokinase thiamin-binding" evidence="6">
    <location>
        <begin position="140"/>
        <end position="205"/>
    </location>
</feature>
<dbReference type="GO" id="GO:0006772">
    <property type="term" value="P:thiamine metabolic process"/>
    <property type="evidence" value="ECO:0007669"/>
    <property type="project" value="UniProtKB-UniRule"/>
</dbReference>
<dbReference type="PANTHER" id="PTHR41299">
    <property type="entry name" value="THIAMINE PYROPHOSPHOKINASE"/>
    <property type="match status" value="1"/>
</dbReference>
<dbReference type="PANTHER" id="PTHR41299:SF1">
    <property type="entry name" value="THIAMINE PYROPHOSPHOKINASE"/>
    <property type="match status" value="1"/>
</dbReference>
<dbReference type="EC" id="2.7.6.2" evidence="5"/>
<dbReference type="SUPFAM" id="SSF63862">
    <property type="entry name" value="Thiamin pyrophosphokinase, substrate-binding domain"/>
    <property type="match status" value="1"/>
</dbReference>
<organism evidence="8 9">
    <name type="scientific">Halolactibacillus miurensis</name>
    <dbReference type="NCBI Taxonomy" id="306541"/>
    <lineage>
        <taxon>Bacteria</taxon>
        <taxon>Bacillati</taxon>
        <taxon>Bacillota</taxon>
        <taxon>Bacilli</taxon>
        <taxon>Bacillales</taxon>
        <taxon>Bacillaceae</taxon>
        <taxon>Halolactibacillus</taxon>
    </lineage>
</organism>
<evidence type="ECO:0000256" key="2">
    <source>
        <dbReference type="ARBA" id="ARBA00022741"/>
    </source>
</evidence>
<dbReference type="Proteomes" id="UP000321773">
    <property type="component" value="Unassembled WGS sequence"/>
</dbReference>